<dbReference type="OrthoDB" id="6262693at2759"/>
<evidence type="ECO:0000313" key="4">
    <source>
        <dbReference type="Proteomes" id="UP000311919"/>
    </source>
</evidence>
<sequence>MTNGQQSIVCDQKNQHSSNIERDWAIMHAKRAESQLVRLRNSVIGMRAQLQAGLRHKLESEQLQRELEMNKDTISHYQNIINEGNRLRDDLREELARVRKDAAVARSRLASAQRHSLTYNPITSTPHAPISYHTAVDEVDTVATTMMAMTNHSERGHFSDLPSHDAIIQLRTQLERRIRLSESLKAELKSLKETIRGMLEKEVAQSRTIDSVRNEFQILSEPVWRLLKKSCNLNQMKLLDAVLNFRCMTRIANILTIPIPDHVIMELSQFTECEPVVEQCQKSSRKTSKSMKHSATKLPKEDLENSNQSINFISSESKSPVAQKLSEIHNDSMGSAVTTDVLLISPDKVDLDQSDHDVQLPSETDKVEVMSDCSSSEISRCSSLKFPDISSSSPSSDDNDGNDDNICNNNDDKSSLEYTKNIFEDRNEGIQSSPNELYIATDEPVASTDVKDKSTDSLYPSHKVSENEVDSPVTPKNVLLIESMISDSQLKQTEIDCQSSQHLISKASSSGVIEEDKDETDMVQCSISKTPNSYISKSFENSHKMVTRSRLKSNFQVIDSTQNTPSFCSNDNISKNHSWDEKSLSSNTKSTTEETLNLKKPVKLPVKQQVRRVGNRRSKVNLTLDDVSSRVPTCPSTFSRGSNYPTSSSSSPILDVKLFSLVSDKYSSDILKWCDRFCSSSFLNEIPKLSTTSQHFQVSIPIVIDVPQTHSSPIKNKLLCDMTEKIITQEKEVNKSHESSLLDRLSTDILSISETVTNSTKPDRQHCEIQQKCIRFLLSHGHSITQPPVDLSHELKQMNTSPIQIILSSLDTILTSSLIESTSLLSKQMDDNFVSLCLTVSNDLEILSCYQQATQWLLNTCLKFTSITQYSIACGLIFKLLSTNVNYVSIEWSREFFSHFISHLFHQTFTQVDFALYLLPYIIDSCLMKFPNLWCNVELLKDKVDFPKIDRFSHITATLQTLLSWQEARECRNGCLKTTVPSNSNQLAVYRRLRQKGWLPVKQTLESSTSIDVHNFAFSQQTHRIRCLCLKLVDACLNVSRDDDEDHFADDSTHVILSKTVVDLDVIYSLRLILSAMSFIVGEEAMIGFPNEQRINDSSRSRNHQRARRHRQVERHRQHGLLGWLLTGRLLPWLTKCLKMKDLSSNSETLNLVSRLTYLITDIIIYSSHLFKTNKPGQQCDSLKQLLFHAGNKLLTTLNHNKSKEIMHDKLVFTYITCSLRLIAFNPKLIIQSLCKVPLETIVRFVSQVDHNESFSYLWPSSSSSSTQYCSLKNLVQQSISLVNNNNYNIHPDIPVDMLQQYNHTCQTILSKLAL</sequence>
<feature type="region of interest" description="Disordered" evidence="2">
    <location>
        <begin position="282"/>
        <end position="306"/>
    </location>
</feature>
<protein>
    <submittedName>
        <fullName evidence="3">Peptidyl-prolyl cis-trans isomerase H isoform 1</fullName>
    </submittedName>
</protein>
<keyword evidence="4" id="KW-1185">Reference proteome</keyword>
<evidence type="ECO:0000256" key="2">
    <source>
        <dbReference type="SAM" id="MobiDB-lite"/>
    </source>
</evidence>
<keyword evidence="1" id="KW-0175">Coiled coil</keyword>
<name>A0A4Z2D8P2_SCHJA</name>
<feature type="region of interest" description="Disordered" evidence="2">
    <location>
        <begin position="577"/>
        <end position="596"/>
    </location>
</feature>
<reference evidence="3 4" key="1">
    <citation type="submission" date="2019-03" db="EMBL/GenBank/DDBJ databases">
        <title>An improved genome assembly of the fluke Schistosoma japonicum.</title>
        <authorList>
            <person name="Hu W."/>
            <person name="Luo F."/>
            <person name="Yin M."/>
            <person name="Mo X."/>
            <person name="Sun C."/>
            <person name="Wu Q."/>
            <person name="Zhu B."/>
            <person name="Xiang M."/>
            <person name="Wang J."/>
            <person name="Wang Y."/>
            <person name="Zhang T."/>
            <person name="Xu B."/>
            <person name="Zheng H."/>
            <person name="Feng Z."/>
        </authorList>
    </citation>
    <scope>NUCLEOTIDE SEQUENCE [LARGE SCALE GENOMIC DNA]</scope>
    <source>
        <strain evidence="3">HuSjv2</strain>
        <tissue evidence="3">Worms</tissue>
    </source>
</reference>
<dbReference type="GO" id="GO:0016853">
    <property type="term" value="F:isomerase activity"/>
    <property type="evidence" value="ECO:0007669"/>
    <property type="project" value="UniProtKB-KW"/>
</dbReference>
<comment type="caution">
    <text evidence="3">The sequence shown here is derived from an EMBL/GenBank/DDBJ whole genome shotgun (WGS) entry which is preliminary data.</text>
</comment>
<gene>
    <name evidence="3" type="ORF">EWB00_003356</name>
</gene>
<feature type="compositionally biased region" description="Polar residues" evidence="2">
    <location>
        <begin position="584"/>
        <end position="595"/>
    </location>
</feature>
<evidence type="ECO:0000256" key="1">
    <source>
        <dbReference type="SAM" id="Coils"/>
    </source>
</evidence>
<dbReference type="Proteomes" id="UP000311919">
    <property type="component" value="Unassembled WGS sequence"/>
</dbReference>
<feature type="region of interest" description="Disordered" evidence="2">
    <location>
        <begin position="443"/>
        <end position="470"/>
    </location>
</feature>
<feature type="compositionally biased region" description="Low complexity" evidence="2">
    <location>
        <begin position="384"/>
        <end position="396"/>
    </location>
</feature>
<evidence type="ECO:0000313" key="3">
    <source>
        <dbReference type="EMBL" id="TNN12818.1"/>
    </source>
</evidence>
<organism evidence="3 4">
    <name type="scientific">Schistosoma japonicum</name>
    <name type="common">Blood fluke</name>
    <dbReference type="NCBI Taxonomy" id="6182"/>
    <lineage>
        <taxon>Eukaryota</taxon>
        <taxon>Metazoa</taxon>
        <taxon>Spiralia</taxon>
        <taxon>Lophotrochozoa</taxon>
        <taxon>Platyhelminthes</taxon>
        <taxon>Trematoda</taxon>
        <taxon>Digenea</taxon>
        <taxon>Strigeidida</taxon>
        <taxon>Schistosomatoidea</taxon>
        <taxon>Schistosomatidae</taxon>
        <taxon>Schistosoma</taxon>
    </lineage>
</organism>
<feature type="region of interest" description="Disordered" evidence="2">
    <location>
        <begin position="384"/>
        <end position="414"/>
    </location>
</feature>
<keyword evidence="3" id="KW-0413">Isomerase</keyword>
<feature type="coiled-coil region" evidence="1">
    <location>
        <begin position="81"/>
        <end position="108"/>
    </location>
</feature>
<accession>A0A4Z2D8P2</accession>
<feature type="coiled-coil region" evidence="1">
    <location>
        <begin position="174"/>
        <end position="201"/>
    </location>
</feature>
<feature type="compositionally biased region" description="Basic residues" evidence="2">
    <location>
        <begin position="283"/>
        <end position="295"/>
    </location>
</feature>
<dbReference type="EMBL" id="SKCS01000209">
    <property type="protein sequence ID" value="TNN12818.1"/>
    <property type="molecule type" value="Genomic_DNA"/>
</dbReference>
<proteinExistence type="predicted"/>